<protein>
    <submittedName>
        <fullName evidence="1">Uncharacterized protein</fullName>
    </submittedName>
</protein>
<accession>A0A7R9HNZ6</accession>
<reference evidence="1" key="1">
    <citation type="submission" date="2020-11" db="EMBL/GenBank/DDBJ databases">
        <authorList>
            <person name="Tran Van P."/>
        </authorList>
    </citation>
    <scope>NUCLEOTIDE SEQUENCE</scope>
</reference>
<dbReference type="AlphaFoldDB" id="A0A7R9HNZ6"/>
<proteinExistence type="predicted"/>
<dbReference type="EMBL" id="OB793995">
    <property type="protein sequence ID" value="CAD7429191.1"/>
    <property type="molecule type" value="Genomic_DNA"/>
</dbReference>
<name>A0A7R9HNZ6_9NEOP</name>
<gene>
    <name evidence="1" type="ORF">TMSB3V08_LOCUS5972</name>
</gene>
<organism evidence="1">
    <name type="scientific">Timema monikensis</name>
    <dbReference type="NCBI Taxonomy" id="170555"/>
    <lineage>
        <taxon>Eukaryota</taxon>
        <taxon>Metazoa</taxon>
        <taxon>Ecdysozoa</taxon>
        <taxon>Arthropoda</taxon>
        <taxon>Hexapoda</taxon>
        <taxon>Insecta</taxon>
        <taxon>Pterygota</taxon>
        <taxon>Neoptera</taxon>
        <taxon>Polyneoptera</taxon>
        <taxon>Phasmatodea</taxon>
        <taxon>Timematodea</taxon>
        <taxon>Timematoidea</taxon>
        <taxon>Timematidae</taxon>
        <taxon>Timema</taxon>
    </lineage>
</organism>
<sequence length="122" mass="13652">MSDGESEDEVFPLLIFRRHIKGSYGVRIHVWTCSGPNTVVARSGFTSSVILFHRHVTRMIGTKLVSSLALATIPTGIRYQDNIMQGGQLPAMAELNYLDKVKWLEMYGVDLHPVLLLNIDPV</sequence>
<evidence type="ECO:0000313" key="1">
    <source>
        <dbReference type="EMBL" id="CAD7429191.1"/>
    </source>
</evidence>